<name>A0A0V0QFX7_PSEPJ</name>
<feature type="region of interest" description="Disordered" evidence="2">
    <location>
        <begin position="1004"/>
        <end position="1027"/>
    </location>
</feature>
<organism evidence="3 4">
    <name type="scientific">Pseudocohnilembus persalinus</name>
    <name type="common">Ciliate</name>
    <dbReference type="NCBI Taxonomy" id="266149"/>
    <lineage>
        <taxon>Eukaryota</taxon>
        <taxon>Sar</taxon>
        <taxon>Alveolata</taxon>
        <taxon>Ciliophora</taxon>
        <taxon>Intramacronucleata</taxon>
        <taxon>Oligohymenophorea</taxon>
        <taxon>Scuticociliatia</taxon>
        <taxon>Philasterida</taxon>
        <taxon>Pseudocohnilembidae</taxon>
        <taxon>Pseudocohnilembus</taxon>
    </lineage>
</organism>
<feature type="compositionally biased region" description="Low complexity" evidence="2">
    <location>
        <begin position="454"/>
        <end position="464"/>
    </location>
</feature>
<dbReference type="EMBL" id="LDAU01000176">
    <property type="protein sequence ID" value="KRX01110.1"/>
    <property type="molecule type" value="Genomic_DNA"/>
</dbReference>
<comment type="caution">
    <text evidence="3">The sequence shown here is derived from an EMBL/GenBank/DDBJ whole genome shotgun (WGS) entry which is preliminary data.</text>
</comment>
<evidence type="ECO:0000313" key="4">
    <source>
        <dbReference type="Proteomes" id="UP000054937"/>
    </source>
</evidence>
<dbReference type="AlphaFoldDB" id="A0A0V0QFX7"/>
<feature type="region of interest" description="Disordered" evidence="2">
    <location>
        <begin position="150"/>
        <end position="175"/>
    </location>
</feature>
<feature type="region of interest" description="Disordered" evidence="2">
    <location>
        <begin position="97"/>
        <end position="125"/>
    </location>
</feature>
<accession>A0A0V0QFX7</accession>
<gene>
    <name evidence="3" type="ORF">PPERSA_08211</name>
</gene>
<reference evidence="3 4" key="1">
    <citation type="journal article" date="2015" name="Sci. Rep.">
        <title>Genome of the facultative scuticociliatosis pathogen Pseudocohnilembus persalinus provides insight into its virulence through horizontal gene transfer.</title>
        <authorList>
            <person name="Xiong J."/>
            <person name="Wang G."/>
            <person name="Cheng J."/>
            <person name="Tian M."/>
            <person name="Pan X."/>
            <person name="Warren A."/>
            <person name="Jiang C."/>
            <person name="Yuan D."/>
            <person name="Miao W."/>
        </authorList>
    </citation>
    <scope>NUCLEOTIDE SEQUENCE [LARGE SCALE GENOMIC DNA]</scope>
    <source>
        <strain evidence="3">36N120E</strain>
    </source>
</reference>
<keyword evidence="1" id="KW-0175">Coiled coil</keyword>
<evidence type="ECO:0000256" key="1">
    <source>
        <dbReference type="SAM" id="Coils"/>
    </source>
</evidence>
<dbReference type="InParanoid" id="A0A0V0QFX7"/>
<protein>
    <submittedName>
        <fullName evidence="3">Uncharacterized protein</fullName>
    </submittedName>
</protein>
<feature type="compositionally biased region" description="Low complexity" evidence="2">
    <location>
        <begin position="350"/>
        <end position="360"/>
    </location>
</feature>
<feature type="compositionally biased region" description="Basic and acidic residues" evidence="2">
    <location>
        <begin position="585"/>
        <end position="602"/>
    </location>
</feature>
<sequence>MQSNTDSHACTNCLCQCYDDPDFDVNSIGDSSCICSDCGQIYGEIQANDINDYQDNEFEFPDGLEVQNLSQSMSPESQNNDQIQQLVFSKRNINKKSSKINEQQKIQHKQHKQQQNNFSKSPPKNAPIEIQIAYQQQKVRKIQSELELQNQKNVKLEDHQEDSDRESPENYNVQASQLPFRERENITAKELAIRNNMIYKQKKLEEEEKKKLLQQKLDFEKQKLKAYNNHVKNLNQAKLQDGKKVEKQKYAWGVDQQYLQQLEKPAQKKECLTKKPEEIEKYNHVSNFFDGNQSKWLEKIHQNVKQELNSIKKPKKQPRRRSLDLERGIDELKQKPFQYLRSKSTLNKQQLQNYHQQQLQEENEDQNQKVKIQQREEEAKKALILEPKIKKKREKSQKEKKLKELEEKSKAILLLTKKIPFKTEEELEQEKFKNRKNLSEFGDISLTRFNLKSQNNNNQYNDQQGSEYNDNDDQDMQQNDEYNTDEQDNYQQQLKYNEYKKNLNDNYNDEFSPKQRVNKIFGQDLNQNKVGKQKNRQKIGFQNNNDVENEHKSKKSDKLIEWSKKKTQQERLMEKRIEQEEEIQKLKQERDKRKSEKQKENQLKMQNQNQFDDYGYNKETGQYDPFFDKYRKSNYNLDNDQYEQQDQLSENEFEKQLQEKQNKLKDIDSVINSKTPYKQNQFYNNRTQEYQNMPQNAEFNEILDEKQYQNFLKKSKLQQDQIRELMNEKTIKIKDLEPYTKQEKEIQGSLKFMDKNGKPLPDDYVKQIMDSAQIQDLQVQNEKKRLYPKQDKSEQMEEYYKQIEQEVKKKIYDKKDRKTQDLIKKKMNKHKKSHTNQGRPPIELRKKLEWEKQQMEVDRLRVPDLDQIFKEKEELRRKQKNKDYLEGEEEMWDEFDDRKLQGTRNNWDEIKLTAKNDLYELDSDSSDIYIQSKKKKKQSQQDYDQLEVLEKIERFNDQKVRKNLQQHKHKRVPFDTGDITGYSERCQNWGEKKQEYDEIASTFKPNIFNDDESEDDRFGEDFQVKWK</sequence>
<feature type="coiled-coil region" evidence="1">
    <location>
        <begin position="639"/>
        <end position="670"/>
    </location>
</feature>
<feature type="region of interest" description="Disordered" evidence="2">
    <location>
        <begin position="449"/>
        <end position="488"/>
    </location>
</feature>
<feature type="region of interest" description="Disordered" evidence="2">
    <location>
        <begin position="826"/>
        <end position="845"/>
    </location>
</feature>
<proteinExistence type="predicted"/>
<evidence type="ECO:0000256" key="2">
    <source>
        <dbReference type="SAM" id="MobiDB-lite"/>
    </source>
</evidence>
<keyword evidence="4" id="KW-1185">Reference proteome</keyword>
<feature type="region of interest" description="Disordered" evidence="2">
    <location>
        <begin position="350"/>
        <end position="374"/>
    </location>
</feature>
<feature type="compositionally biased region" description="Acidic residues" evidence="2">
    <location>
        <begin position="1009"/>
        <end position="1018"/>
    </location>
</feature>
<feature type="coiled-coil region" evidence="1">
    <location>
        <begin position="196"/>
        <end position="237"/>
    </location>
</feature>
<feature type="compositionally biased region" description="Basic and acidic residues" evidence="2">
    <location>
        <begin position="548"/>
        <end position="568"/>
    </location>
</feature>
<dbReference type="Proteomes" id="UP000054937">
    <property type="component" value="Unassembled WGS sequence"/>
</dbReference>
<evidence type="ECO:0000313" key="3">
    <source>
        <dbReference type="EMBL" id="KRX01110.1"/>
    </source>
</evidence>
<feature type="region of interest" description="Disordered" evidence="2">
    <location>
        <begin position="521"/>
        <end position="568"/>
    </location>
</feature>
<feature type="region of interest" description="Disordered" evidence="2">
    <location>
        <begin position="585"/>
        <end position="619"/>
    </location>
</feature>